<keyword evidence="1" id="KW-0378">Hydrolase</keyword>
<evidence type="ECO:0000256" key="3">
    <source>
        <dbReference type="ARBA" id="ARBA00022962"/>
    </source>
</evidence>
<dbReference type="Pfam" id="PF01174">
    <property type="entry name" value="SNO"/>
    <property type="match status" value="1"/>
</dbReference>
<feature type="active site" description="Nucleophile" evidence="6">
    <location>
        <position position="96"/>
    </location>
</feature>
<dbReference type="Gene3D" id="3.40.50.880">
    <property type="match status" value="1"/>
</dbReference>
<proteinExistence type="predicted"/>
<dbReference type="GO" id="GO:0005829">
    <property type="term" value="C:cytosol"/>
    <property type="evidence" value="ECO:0000318"/>
    <property type="project" value="GO_Central"/>
</dbReference>
<keyword evidence="2" id="KW-0663">Pyridoxal phosphate</keyword>
<dbReference type="PANTHER" id="PTHR31559:SF0">
    <property type="entry name" value="PYRIDOXAL 5'-PHOSPHATE SYNTHASE SUBUNIT SNO1-RELATED"/>
    <property type="match status" value="1"/>
</dbReference>
<name>F6VPU4_CIOIN</name>
<dbReference type="KEGG" id="cin:100176842"/>
<protein>
    <submittedName>
        <fullName evidence="7">Pyridoxal 5'-phosphate synthase subunit PdxT-like</fullName>
    </submittedName>
</protein>
<sequence length="222" mass="24713">MTQQRIHIGVLAVQGNFAEHKASFQQAIVKLKTTDFPYKVEISEIRRTEEIDDALDGLVIPGGETPTMTVALRRNGFFEKLKAWTQRKDKYTWGTCAGLILLSNKLDGDGKGEVIPIGGLDITCRRNAKGRQFESFEESIRLTDHELCALNRSENFHGIFIRAPGIKSVDDVGTDVLCVLPGNGEVVGVRKGNLMGCTFHPELTGDSMWHEYFIKMVGSRKS</sequence>
<dbReference type="HOGENOM" id="CLU_069674_0_0_1"/>
<dbReference type="GeneID" id="100176842"/>
<dbReference type="GO" id="GO:0004359">
    <property type="term" value="F:glutaminase activity"/>
    <property type="evidence" value="ECO:0007669"/>
    <property type="project" value="UniProtKB-EC"/>
</dbReference>
<dbReference type="PIRSF" id="PIRSF005639">
    <property type="entry name" value="Glut_amidoT_SNO"/>
    <property type="match status" value="1"/>
</dbReference>
<keyword evidence="3" id="KW-0315">Glutamine amidotransferase</keyword>
<evidence type="ECO:0000313" key="8">
    <source>
        <dbReference type="Proteomes" id="UP000008144"/>
    </source>
</evidence>
<evidence type="ECO:0000313" key="7">
    <source>
        <dbReference type="Ensembl" id="ENSCINP00000012919.3"/>
    </source>
</evidence>
<dbReference type="SUPFAM" id="SSF52317">
    <property type="entry name" value="Class I glutamine amidotransferase-like"/>
    <property type="match status" value="1"/>
</dbReference>
<dbReference type="PANTHER" id="PTHR31559">
    <property type="entry name" value="PYRIDOXAL 5'-PHOSPHATE SYNTHASE SUBUNIT SNO"/>
    <property type="match status" value="1"/>
</dbReference>
<reference evidence="8" key="1">
    <citation type="journal article" date="2002" name="Science">
        <title>The draft genome of Ciona intestinalis: insights into chordate and vertebrate origins.</title>
        <authorList>
            <person name="Dehal P."/>
            <person name="Satou Y."/>
            <person name="Campbell R.K."/>
            <person name="Chapman J."/>
            <person name="Degnan B."/>
            <person name="De Tomaso A."/>
            <person name="Davidson B."/>
            <person name="Di Gregorio A."/>
            <person name="Gelpke M."/>
            <person name="Goodstein D.M."/>
            <person name="Harafuji N."/>
            <person name="Hastings K.E."/>
            <person name="Ho I."/>
            <person name="Hotta K."/>
            <person name="Huang W."/>
            <person name="Kawashima T."/>
            <person name="Lemaire P."/>
            <person name="Martinez D."/>
            <person name="Meinertzhagen I.A."/>
            <person name="Necula S."/>
            <person name="Nonaka M."/>
            <person name="Putnam N."/>
            <person name="Rash S."/>
            <person name="Saiga H."/>
            <person name="Satake M."/>
            <person name="Terry A."/>
            <person name="Yamada L."/>
            <person name="Wang H.G."/>
            <person name="Awazu S."/>
            <person name="Azumi K."/>
            <person name="Boore J."/>
            <person name="Branno M."/>
            <person name="Chin-Bow S."/>
            <person name="DeSantis R."/>
            <person name="Doyle S."/>
            <person name="Francino P."/>
            <person name="Keys D.N."/>
            <person name="Haga S."/>
            <person name="Hayashi H."/>
            <person name="Hino K."/>
            <person name="Imai K.S."/>
            <person name="Inaba K."/>
            <person name="Kano S."/>
            <person name="Kobayashi K."/>
            <person name="Kobayashi M."/>
            <person name="Lee B.I."/>
            <person name="Makabe K.W."/>
            <person name="Manohar C."/>
            <person name="Matassi G."/>
            <person name="Medina M."/>
            <person name="Mochizuki Y."/>
            <person name="Mount S."/>
            <person name="Morishita T."/>
            <person name="Miura S."/>
            <person name="Nakayama A."/>
            <person name="Nishizaka S."/>
            <person name="Nomoto H."/>
            <person name="Ohta F."/>
            <person name="Oishi K."/>
            <person name="Rigoutsos I."/>
            <person name="Sano M."/>
            <person name="Sasaki A."/>
            <person name="Sasakura Y."/>
            <person name="Shoguchi E."/>
            <person name="Shin-i T."/>
            <person name="Spagnuolo A."/>
            <person name="Stainier D."/>
            <person name="Suzuki M.M."/>
            <person name="Tassy O."/>
            <person name="Takatori N."/>
            <person name="Tokuoka M."/>
            <person name="Yagi K."/>
            <person name="Yoshizaki F."/>
            <person name="Wada S."/>
            <person name="Zhang C."/>
            <person name="Hyatt P.D."/>
            <person name="Larimer F."/>
            <person name="Detter C."/>
            <person name="Doggett N."/>
            <person name="Glavina T."/>
            <person name="Hawkins T."/>
            <person name="Richardson P."/>
            <person name="Lucas S."/>
            <person name="Kohara Y."/>
            <person name="Levine M."/>
            <person name="Satoh N."/>
            <person name="Rokhsar D.S."/>
        </authorList>
    </citation>
    <scope>NUCLEOTIDE SEQUENCE [LARGE SCALE GENOMIC DNA]</scope>
</reference>
<dbReference type="OMA" id="GMIMLAD"/>
<organism evidence="7 8">
    <name type="scientific">Ciona intestinalis</name>
    <name type="common">Transparent sea squirt</name>
    <name type="synonym">Ascidia intestinalis</name>
    <dbReference type="NCBI Taxonomy" id="7719"/>
    <lineage>
        <taxon>Eukaryota</taxon>
        <taxon>Metazoa</taxon>
        <taxon>Chordata</taxon>
        <taxon>Tunicata</taxon>
        <taxon>Ascidiacea</taxon>
        <taxon>Phlebobranchia</taxon>
        <taxon>Cionidae</taxon>
        <taxon>Ciona</taxon>
    </lineage>
</organism>
<feature type="active site" description="Charge relay system" evidence="6">
    <location>
        <position position="200"/>
    </location>
</feature>
<dbReference type="NCBIfam" id="TIGR03800">
    <property type="entry name" value="PLP_synth_Pdx2"/>
    <property type="match status" value="1"/>
</dbReference>
<keyword evidence="4" id="KW-0456">Lyase</keyword>
<reference evidence="7" key="2">
    <citation type="journal article" date="2008" name="Genome Biol.">
        <title>Improved genome assembly and evidence-based global gene model set for the chordate Ciona intestinalis: new insight into intron and operon populations.</title>
        <authorList>
            <person name="Satou Y."/>
            <person name="Mineta K."/>
            <person name="Ogasawara M."/>
            <person name="Sasakura Y."/>
            <person name="Shoguchi E."/>
            <person name="Ueno K."/>
            <person name="Yamada L."/>
            <person name="Matsumoto J."/>
            <person name="Wasserscheid J."/>
            <person name="Dewar K."/>
            <person name="Wiley G.B."/>
            <person name="Macmil S.L."/>
            <person name="Roe B.A."/>
            <person name="Zeller R.W."/>
            <person name="Hastings K.E."/>
            <person name="Lemaire P."/>
            <person name="Lindquist E."/>
            <person name="Endo T."/>
            <person name="Hotta K."/>
            <person name="Inaba K."/>
        </authorList>
    </citation>
    <scope>NUCLEOTIDE SEQUENCE [LARGE SCALE GENOMIC DNA]</scope>
    <source>
        <strain evidence="7">wild type</strain>
    </source>
</reference>
<dbReference type="PROSITE" id="PS51130">
    <property type="entry name" value="PDXT_SNO_2"/>
    <property type="match status" value="1"/>
</dbReference>
<dbReference type="STRING" id="7719.ENSCINP00000012919"/>
<accession>A0A1W2W1T0</accession>
<dbReference type="InParanoid" id="F6VPU4"/>
<dbReference type="GO" id="GO:0016829">
    <property type="term" value="F:lyase activity"/>
    <property type="evidence" value="ECO:0007669"/>
    <property type="project" value="UniProtKB-KW"/>
</dbReference>
<dbReference type="Ensembl" id="ENSCINT00000012919.3">
    <property type="protein sequence ID" value="ENSCINP00000012919.3"/>
    <property type="gene ID" value="ENSCING00000006260.3"/>
</dbReference>
<evidence type="ECO:0000256" key="2">
    <source>
        <dbReference type="ARBA" id="ARBA00022898"/>
    </source>
</evidence>
<dbReference type="InterPro" id="IPR002161">
    <property type="entry name" value="PdxT/SNO"/>
</dbReference>
<dbReference type="GO" id="GO:0008614">
    <property type="term" value="P:pyridoxine metabolic process"/>
    <property type="evidence" value="ECO:0000318"/>
    <property type="project" value="GO_Central"/>
</dbReference>
<reference evidence="7" key="3">
    <citation type="submission" date="2025-08" db="UniProtKB">
        <authorList>
            <consortium name="Ensembl"/>
        </authorList>
    </citation>
    <scope>IDENTIFICATION</scope>
</reference>
<dbReference type="FunFam" id="3.40.50.880:FF:000010">
    <property type="entry name" value="uncharacterized protein LOC100176842 isoform X2"/>
    <property type="match status" value="1"/>
</dbReference>
<evidence type="ECO:0000256" key="5">
    <source>
        <dbReference type="ARBA" id="ARBA00049534"/>
    </source>
</evidence>
<dbReference type="PROSITE" id="PS51273">
    <property type="entry name" value="GATASE_TYPE_1"/>
    <property type="match status" value="1"/>
</dbReference>
<dbReference type="EMBL" id="EAAA01000961">
    <property type="status" value="NOT_ANNOTATED_CDS"/>
    <property type="molecule type" value="Genomic_DNA"/>
</dbReference>
<evidence type="ECO:0000256" key="4">
    <source>
        <dbReference type="ARBA" id="ARBA00023239"/>
    </source>
</evidence>
<keyword evidence="8" id="KW-1185">Reference proteome</keyword>
<dbReference type="GO" id="GO:1903600">
    <property type="term" value="C:glutaminase complex"/>
    <property type="evidence" value="ECO:0000318"/>
    <property type="project" value="GO_Central"/>
</dbReference>
<dbReference type="AlphaFoldDB" id="F6VPU4"/>
<dbReference type="InterPro" id="IPR029062">
    <property type="entry name" value="Class_I_gatase-like"/>
</dbReference>
<comment type="catalytic activity">
    <reaction evidence="5">
        <text>L-glutamine + H2O = L-glutamate + NH4(+)</text>
        <dbReference type="Rhea" id="RHEA:15889"/>
        <dbReference type="ChEBI" id="CHEBI:15377"/>
        <dbReference type="ChEBI" id="CHEBI:28938"/>
        <dbReference type="ChEBI" id="CHEBI:29985"/>
        <dbReference type="ChEBI" id="CHEBI:58359"/>
        <dbReference type="EC" id="3.5.1.2"/>
    </reaction>
</comment>
<dbReference type="RefSeq" id="XP_002121359.1">
    <property type="nucleotide sequence ID" value="XM_002121323.3"/>
</dbReference>
<accession>F6VPU4</accession>
<dbReference type="OrthoDB" id="2039at2759"/>
<feature type="active site" description="Charge relay system" evidence="6">
    <location>
        <position position="202"/>
    </location>
</feature>
<dbReference type="Proteomes" id="UP000008144">
    <property type="component" value="Chromosome 12"/>
</dbReference>
<reference evidence="7" key="4">
    <citation type="submission" date="2025-09" db="UniProtKB">
        <authorList>
            <consortium name="Ensembl"/>
        </authorList>
    </citation>
    <scope>IDENTIFICATION</scope>
</reference>
<dbReference type="GeneTree" id="ENSGT00390000011516"/>
<evidence type="ECO:0000256" key="1">
    <source>
        <dbReference type="ARBA" id="ARBA00022801"/>
    </source>
</evidence>
<dbReference type="FunCoup" id="F6VPU4">
    <property type="interactions" value="33"/>
</dbReference>
<dbReference type="GO" id="GO:0042823">
    <property type="term" value="P:pyridoxal phosphate biosynthetic process"/>
    <property type="evidence" value="ECO:0000318"/>
    <property type="project" value="GO_Central"/>
</dbReference>
<evidence type="ECO:0000256" key="6">
    <source>
        <dbReference type="PIRSR" id="PIRSR005639-1"/>
    </source>
</evidence>
<gene>
    <name evidence="7" type="primary">LOC100176842</name>
</gene>